<reference evidence="8" key="1">
    <citation type="submission" date="2022-03" db="EMBL/GenBank/DDBJ databases">
        <title>Genomic Encyclopedia of Type Strains, Phase III (KMG-III): the genomes of soil and plant-associated and newly described type strains.</title>
        <authorList>
            <person name="Whitman W."/>
        </authorList>
    </citation>
    <scope>NUCLEOTIDE SEQUENCE</scope>
    <source>
        <strain evidence="8">ANL 6-2</strain>
    </source>
</reference>
<name>A0AAE3G6J4_9GAMM</name>
<keyword evidence="6 7" id="KW-0472">Membrane</keyword>
<feature type="transmembrane region" description="Helical" evidence="7">
    <location>
        <begin position="12"/>
        <end position="32"/>
    </location>
</feature>
<dbReference type="InterPro" id="IPR005524">
    <property type="entry name" value="DUF318"/>
</dbReference>
<feature type="transmembrane region" description="Helical" evidence="7">
    <location>
        <begin position="116"/>
        <end position="139"/>
    </location>
</feature>
<keyword evidence="9" id="KW-1185">Reference proteome</keyword>
<keyword evidence="4 7" id="KW-0812">Transmembrane</keyword>
<accession>A0AAE3G6J4</accession>
<comment type="similarity">
    <text evidence="2">Belongs to the UPF0718 family.</text>
</comment>
<keyword evidence="5 7" id="KW-1133">Transmembrane helix</keyword>
<comment type="subcellular location">
    <subcellularLocation>
        <location evidence="1">Cell membrane</location>
        <topology evidence="1">Multi-pass membrane protein</topology>
    </subcellularLocation>
</comment>
<evidence type="ECO:0000256" key="3">
    <source>
        <dbReference type="ARBA" id="ARBA00022475"/>
    </source>
</evidence>
<organism evidence="8 9">
    <name type="scientific">Natronocella acetinitrilica</name>
    <dbReference type="NCBI Taxonomy" id="414046"/>
    <lineage>
        <taxon>Bacteria</taxon>
        <taxon>Pseudomonadati</taxon>
        <taxon>Pseudomonadota</taxon>
        <taxon>Gammaproteobacteria</taxon>
        <taxon>Chromatiales</taxon>
        <taxon>Ectothiorhodospiraceae</taxon>
        <taxon>Natronocella</taxon>
    </lineage>
</organism>
<comment type="caution">
    <text evidence="8">The sequence shown here is derived from an EMBL/GenBank/DDBJ whole genome shotgun (WGS) entry which is preliminary data.</text>
</comment>
<dbReference type="AlphaFoldDB" id="A0AAE3G6J4"/>
<dbReference type="Pfam" id="PF03773">
    <property type="entry name" value="ArsP_1"/>
    <property type="match status" value="1"/>
</dbReference>
<feature type="transmembrane region" description="Helical" evidence="7">
    <location>
        <begin position="151"/>
        <end position="172"/>
    </location>
</feature>
<dbReference type="RefSeq" id="WP_253480351.1">
    <property type="nucleotide sequence ID" value="NZ_JALJXV010000007.1"/>
</dbReference>
<evidence type="ECO:0000256" key="6">
    <source>
        <dbReference type="ARBA" id="ARBA00023136"/>
    </source>
</evidence>
<dbReference type="Proteomes" id="UP001205843">
    <property type="component" value="Unassembled WGS sequence"/>
</dbReference>
<evidence type="ECO:0000256" key="5">
    <source>
        <dbReference type="ARBA" id="ARBA00022989"/>
    </source>
</evidence>
<feature type="transmembrane region" description="Helical" evidence="7">
    <location>
        <begin position="87"/>
        <end position="110"/>
    </location>
</feature>
<evidence type="ECO:0000313" key="8">
    <source>
        <dbReference type="EMBL" id="MCP1675959.1"/>
    </source>
</evidence>
<evidence type="ECO:0000313" key="9">
    <source>
        <dbReference type="Proteomes" id="UP001205843"/>
    </source>
</evidence>
<evidence type="ECO:0000256" key="2">
    <source>
        <dbReference type="ARBA" id="ARBA00006386"/>
    </source>
</evidence>
<dbReference type="GO" id="GO:0005886">
    <property type="term" value="C:plasma membrane"/>
    <property type="evidence" value="ECO:0007669"/>
    <property type="project" value="UniProtKB-SubCell"/>
</dbReference>
<protein>
    <submittedName>
        <fullName evidence="8">Uncharacterized membrane protein YraQ (UPF0718 family)</fullName>
    </submittedName>
</protein>
<gene>
    <name evidence="8" type="ORF">J2T57_003114</name>
</gene>
<evidence type="ECO:0000256" key="7">
    <source>
        <dbReference type="SAM" id="Phobius"/>
    </source>
</evidence>
<feature type="transmembrane region" description="Helical" evidence="7">
    <location>
        <begin position="44"/>
        <end position="66"/>
    </location>
</feature>
<evidence type="ECO:0000256" key="4">
    <source>
        <dbReference type="ARBA" id="ARBA00022692"/>
    </source>
</evidence>
<sequence>MKQSPAPVPLVDGITLFFMALAVASGLLLWFLHGGDHLAEAARGALVLMLAIGPIVLMAVLMGAYVQALVPPSIARRWIGQDSGLRGLLLATLAGAVTPGGPFAAFPLVVGLYRAGASLAVCVTYVTAWGAIGLQRVLVWEIAFFGIEFTLIRVLVSLPLPIIAGLITASLLPTLRDD</sequence>
<dbReference type="EMBL" id="JALJXV010000007">
    <property type="protein sequence ID" value="MCP1675959.1"/>
    <property type="molecule type" value="Genomic_DNA"/>
</dbReference>
<proteinExistence type="inferred from homology"/>
<keyword evidence="3" id="KW-1003">Cell membrane</keyword>
<evidence type="ECO:0000256" key="1">
    <source>
        <dbReference type="ARBA" id="ARBA00004651"/>
    </source>
</evidence>